<dbReference type="RefSeq" id="XP_009173337.1">
    <property type="nucleotide sequence ID" value="XM_009175073.1"/>
</dbReference>
<evidence type="ECO:0000256" key="5">
    <source>
        <dbReference type="ARBA" id="ARBA00022448"/>
    </source>
</evidence>
<feature type="compositionally biased region" description="Basic and acidic residues" evidence="12">
    <location>
        <begin position="344"/>
        <end position="353"/>
    </location>
</feature>
<keyword evidence="9" id="KW-0333">Golgi apparatus</keyword>
<dbReference type="InterPro" id="IPR036175">
    <property type="entry name" value="Sec23/24_helical_dom_sf"/>
</dbReference>
<proteinExistence type="inferred from homology"/>
<dbReference type="Gene3D" id="1.20.120.730">
    <property type="entry name" value="Sec23/Sec24 helical domain"/>
    <property type="match status" value="1"/>
</dbReference>
<dbReference type="OrthoDB" id="49016at2759"/>
<dbReference type="SUPFAM" id="SSF81995">
    <property type="entry name" value="beta-sandwich domain of Sec23/24"/>
    <property type="match status" value="1"/>
</dbReference>
<evidence type="ECO:0000256" key="7">
    <source>
        <dbReference type="ARBA" id="ARBA00022892"/>
    </source>
</evidence>
<feature type="region of interest" description="Disordered" evidence="12">
    <location>
        <begin position="113"/>
        <end position="165"/>
    </location>
</feature>
<dbReference type="Pfam" id="PF04815">
    <property type="entry name" value="Sec23_helical"/>
    <property type="match status" value="1"/>
</dbReference>
<keyword evidence="6" id="KW-0256">Endoplasmic reticulum</keyword>
<keyword evidence="7" id="KW-0931">ER-Golgi transport</keyword>
<feature type="compositionally biased region" description="Polar residues" evidence="12">
    <location>
        <begin position="156"/>
        <end position="165"/>
    </location>
</feature>
<dbReference type="KEGG" id="ovi:T265_09088"/>
<evidence type="ECO:0000256" key="3">
    <source>
        <dbReference type="ARBA" id="ARBA00004397"/>
    </source>
</evidence>
<feature type="compositionally biased region" description="Low complexity" evidence="12">
    <location>
        <begin position="323"/>
        <end position="334"/>
    </location>
</feature>
<dbReference type="PANTHER" id="PTHR13803">
    <property type="entry name" value="SEC24-RELATED PROTEIN"/>
    <property type="match status" value="1"/>
</dbReference>
<evidence type="ECO:0008006" key="19">
    <source>
        <dbReference type="Google" id="ProtNLM"/>
    </source>
</evidence>
<feature type="domain" description="Sec23/Sec24 helical" evidence="15">
    <location>
        <begin position="1069"/>
        <end position="1174"/>
    </location>
</feature>
<dbReference type="Proteomes" id="UP000054324">
    <property type="component" value="Unassembled WGS sequence"/>
</dbReference>
<dbReference type="SUPFAM" id="SSF81811">
    <property type="entry name" value="Helical domain of Sec23/24"/>
    <property type="match status" value="1"/>
</dbReference>
<dbReference type="Pfam" id="PF04811">
    <property type="entry name" value="Sec23_trunk"/>
    <property type="match status" value="1"/>
</dbReference>
<dbReference type="EMBL" id="KL596873">
    <property type="protein sequence ID" value="KER22915.1"/>
    <property type="molecule type" value="Genomic_DNA"/>
</dbReference>
<protein>
    <recommendedName>
        <fullName evidence="19">Sec23/Sec24 trunk domain protein</fullName>
    </recommendedName>
</protein>
<dbReference type="InterPro" id="IPR006895">
    <property type="entry name" value="Znf_Sec23_Sec24"/>
</dbReference>
<evidence type="ECO:0000313" key="17">
    <source>
        <dbReference type="EMBL" id="KER22915.1"/>
    </source>
</evidence>
<feature type="region of interest" description="Disordered" evidence="12">
    <location>
        <begin position="926"/>
        <end position="949"/>
    </location>
</feature>
<evidence type="ECO:0000256" key="8">
    <source>
        <dbReference type="ARBA" id="ARBA00022927"/>
    </source>
</evidence>
<evidence type="ECO:0000256" key="6">
    <source>
        <dbReference type="ARBA" id="ARBA00022824"/>
    </source>
</evidence>
<dbReference type="GO" id="GO:0030127">
    <property type="term" value="C:COPII vesicle coat"/>
    <property type="evidence" value="ECO:0007669"/>
    <property type="project" value="InterPro"/>
</dbReference>
<dbReference type="InterPro" id="IPR036174">
    <property type="entry name" value="Znf_Sec23_Sec24_sf"/>
</dbReference>
<evidence type="ECO:0000256" key="2">
    <source>
        <dbReference type="ARBA" id="ARBA00004394"/>
    </source>
</evidence>
<evidence type="ECO:0000259" key="14">
    <source>
        <dbReference type="Pfam" id="PF04811"/>
    </source>
</evidence>
<dbReference type="InterPro" id="IPR036180">
    <property type="entry name" value="Gelsolin-like_dom_sf"/>
</dbReference>
<dbReference type="STRING" id="6198.A0A074ZHZ4"/>
<evidence type="ECO:0000259" key="16">
    <source>
        <dbReference type="Pfam" id="PF08033"/>
    </source>
</evidence>
<dbReference type="GO" id="GO:0000149">
    <property type="term" value="F:SNARE binding"/>
    <property type="evidence" value="ECO:0007669"/>
    <property type="project" value="TreeGrafter"/>
</dbReference>
<dbReference type="Pfam" id="PF08033">
    <property type="entry name" value="Sec23_BS"/>
    <property type="match status" value="1"/>
</dbReference>
<evidence type="ECO:0000256" key="4">
    <source>
        <dbReference type="ARBA" id="ARBA00008334"/>
    </source>
</evidence>
<dbReference type="PANTHER" id="PTHR13803:SF39">
    <property type="entry name" value="SECRETORY 24AB, ISOFORM A"/>
    <property type="match status" value="1"/>
</dbReference>
<dbReference type="InterPro" id="IPR050550">
    <property type="entry name" value="SEC23_SEC24_subfamily"/>
</dbReference>
<comment type="similarity">
    <text evidence="4">Belongs to the SEC23/SEC24 family. SEC24 subfamily.</text>
</comment>
<dbReference type="GeneID" id="20323267"/>
<evidence type="ECO:0000313" key="18">
    <source>
        <dbReference type="Proteomes" id="UP000054324"/>
    </source>
</evidence>
<dbReference type="GO" id="GO:0070971">
    <property type="term" value="C:endoplasmic reticulum exit site"/>
    <property type="evidence" value="ECO:0007669"/>
    <property type="project" value="TreeGrafter"/>
</dbReference>
<feature type="compositionally biased region" description="Polar residues" evidence="12">
    <location>
        <begin position="47"/>
        <end position="61"/>
    </location>
</feature>
<dbReference type="Gene3D" id="3.40.20.10">
    <property type="entry name" value="Severin"/>
    <property type="match status" value="1"/>
</dbReference>
<dbReference type="Pfam" id="PF04810">
    <property type="entry name" value="zf-Sec23_Sec24"/>
    <property type="match status" value="1"/>
</dbReference>
<dbReference type="InterPro" id="IPR029006">
    <property type="entry name" value="ADF-H/Gelsolin-like_dom_sf"/>
</dbReference>
<dbReference type="Gene3D" id="2.30.30.380">
    <property type="entry name" value="Zn-finger domain of Sec23/24"/>
    <property type="match status" value="1"/>
</dbReference>
<keyword evidence="10" id="KW-0472">Membrane</keyword>
<feature type="region of interest" description="Disordered" evidence="12">
    <location>
        <begin position="47"/>
        <end position="72"/>
    </location>
</feature>
<dbReference type="SUPFAM" id="SSF53300">
    <property type="entry name" value="vWA-like"/>
    <property type="match status" value="1"/>
</dbReference>
<dbReference type="GO" id="GO:0000139">
    <property type="term" value="C:Golgi membrane"/>
    <property type="evidence" value="ECO:0007669"/>
    <property type="project" value="UniProtKB-SubCell"/>
</dbReference>
<dbReference type="InterPro" id="IPR006896">
    <property type="entry name" value="Sec23/24_trunk_dom"/>
</dbReference>
<evidence type="ECO:0000259" key="15">
    <source>
        <dbReference type="Pfam" id="PF04815"/>
    </source>
</evidence>
<dbReference type="GO" id="GO:0006886">
    <property type="term" value="P:intracellular protein transport"/>
    <property type="evidence" value="ECO:0007669"/>
    <property type="project" value="InterPro"/>
</dbReference>
<reference evidence="17 18" key="1">
    <citation type="submission" date="2013-11" db="EMBL/GenBank/DDBJ databases">
        <title>Opisthorchis viverrini - life in the bile duct.</title>
        <authorList>
            <person name="Young N.D."/>
            <person name="Nagarajan N."/>
            <person name="Lin S.J."/>
            <person name="Korhonen P.K."/>
            <person name="Jex A.R."/>
            <person name="Hall R.S."/>
            <person name="Safavi-Hemami H."/>
            <person name="Kaewkong W."/>
            <person name="Bertrand D."/>
            <person name="Gao S."/>
            <person name="Seet Q."/>
            <person name="Wongkham S."/>
            <person name="Teh B.T."/>
            <person name="Wongkham C."/>
            <person name="Intapan P.M."/>
            <person name="Maleewong W."/>
            <person name="Yang X."/>
            <person name="Hu M."/>
            <person name="Wang Z."/>
            <person name="Hofmann A."/>
            <person name="Sternberg P.W."/>
            <person name="Tan P."/>
            <person name="Wang J."/>
            <person name="Gasser R.B."/>
        </authorList>
    </citation>
    <scope>NUCLEOTIDE SEQUENCE [LARGE SCALE GENOMIC DNA]</scope>
</reference>
<dbReference type="InterPro" id="IPR012990">
    <property type="entry name" value="Beta-sandwich_Sec23_24"/>
</dbReference>
<dbReference type="GO" id="GO:0008270">
    <property type="term" value="F:zinc ion binding"/>
    <property type="evidence" value="ECO:0007669"/>
    <property type="project" value="InterPro"/>
</dbReference>
<dbReference type="InterPro" id="IPR036465">
    <property type="entry name" value="vWFA_dom_sf"/>
</dbReference>
<accession>A0A074ZHZ4</accession>
<feature type="compositionally biased region" description="Polar residues" evidence="12">
    <location>
        <begin position="306"/>
        <end position="322"/>
    </location>
</feature>
<dbReference type="InterPro" id="IPR006900">
    <property type="entry name" value="Sec23/24_helical_dom"/>
</dbReference>
<dbReference type="Gene3D" id="3.40.50.410">
    <property type="entry name" value="von Willebrand factor, type A domain"/>
    <property type="match status" value="1"/>
</dbReference>
<evidence type="ECO:0000256" key="10">
    <source>
        <dbReference type="ARBA" id="ARBA00023136"/>
    </source>
</evidence>
<evidence type="ECO:0000259" key="13">
    <source>
        <dbReference type="Pfam" id="PF04810"/>
    </source>
</evidence>
<feature type="region of interest" description="Disordered" evidence="12">
    <location>
        <begin position="297"/>
        <end position="367"/>
    </location>
</feature>
<name>A0A074ZHZ4_OPIVI</name>
<dbReference type="CTD" id="20323267"/>
<dbReference type="GO" id="GO:0090110">
    <property type="term" value="P:COPII-coated vesicle cargo loading"/>
    <property type="evidence" value="ECO:0007669"/>
    <property type="project" value="TreeGrafter"/>
</dbReference>
<comment type="subcellular location">
    <subcellularLocation>
        <location evidence="1">Cytoplasmic vesicle</location>
        <location evidence="1">COPII-coated vesicle membrane</location>
        <topology evidence="1">Peripheral membrane protein</topology>
        <orientation evidence="1">Cytoplasmic side</orientation>
    </subcellularLocation>
    <subcellularLocation>
        <location evidence="3">Endoplasmic reticulum membrane</location>
        <topology evidence="3">Peripheral membrane protein</topology>
        <orientation evidence="3">Cytoplasmic side</orientation>
    </subcellularLocation>
    <subcellularLocation>
        <location evidence="2">Golgi apparatus membrane</location>
    </subcellularLocation>
</comment>
<evidence type="ECO:0000256" key="1">
    <source>
        <dbReference type="ARBA" id="ARBA00004299"/>
    </source>
</evidence>
<dbReference type="SUPFAM" id="SSF82919">
    <property type="entry name" value="Zn-finger domain of Sec23/24"/>
    <property type="match status" value="1"/>
</dbReference>
<keyword evidence="11" id="KW-0968">Cytoplasmic vesicle</keyword>
<gene>
    <name evidence="17" type="ORF">T265_09088</name>
</gene>
<dbReference type="SUPFAM" id="SSF82754">
    <property type="entry name" value="C-terminal, gelsolin-like domain of Sec23/24"/>
    <property type="match status" value="1"/>
</dbReference>
<dbReference type="Gene3D" id="2.60.40.1670">
    <property type="entry name" value="beta-sandwich domain of Sec23/24"/>
    <property type="match status" value="2"/>
</dbReference>
<feature type="compositionally biased region" description="Polar residues" evidence="12">
    <location>
        <begin position="120"/>
        <end position="137"/>
    </location>
</feature>
<feature type="compositionally biased region" description="Polar residues" evidence="12">
    <location>
        <begin position="926"/>
        <end position="941"/>
    </location>
</feature>
<keyword evidence="8" id="KW-0653">Protein transport</keyword>
<keyword evidence="18" id="KW-1185">Reference proteome</keyword>
<dbReference type="GO" id="GO:0005789">
    <property type="term" value="C:endoplasmic reticulum membrane"/>
    <property type="evidence" value="ECO:0007669"/>
    <property type="project" value="UniProtKB-SubCell"/>
</dbReference>
<keyword evidence="5" id="KW-0813">Transport</keyword>
<evidence type="ECO:0000256" key="11">
    <source>
        <dbReference type="ARBA" id="ARBA00023329"/>
    </source>
</evidence>
<organism evidence="17 18">
    <name type="scientific">Opisthorchis viverrini</name>
    <name type="common">Southeast Asian liver fluke</name>
    <dbReference type="NCBI Taxonomy" id="6198"/>
    <lineage>
        <taxon>Eukaryota</taxon>
        <taxon>Metazoa</taxon>
        <taxon>Spiralia</taxon>
        <taxon>Lophotrochozoa</taxon>
        <taxon>Platyhelminthes</taxon>
        <taxon>Trematoda</taxon>
        <taxon>Digenea</taxon>
        <taxon>Opisthorchiida</taxon>
        <taxon>Opisthorchiata</taxon>
        <taxon>Opisthorchiidae</taxon>
        <taxon>Opisthorchis</taxon>
    </lineage>
</organism>
<feature type="domain" description="Sec23/Sec24 trunk" evidence="14">
    <location>
        <begin position="698"/>
        <end position="915"/>
    </location>
</feature>
<evidence type="ECO:0000256" key="12">
    <source>
        <dbReference type="SAM" id="MobiDB-lite"/>
    </source>
</evidence>
<feature type="domain" description="Zinc finger Sec23/Sec24-type" evidence="13">
    <location>
        <begin position="624"/>
        <end position="661"/>
    </location>
</feature>
<sequence>MKVMDALYRGFSPDNTRSQSMVNSAAPIVSETGLQYSLSHHSPLYQQNPEQQVTSPPSNCRDSGAPSFLSSSSTDALSTFQISASSPTSVALRTNPPCPPQWNEINAGAPLPAQVYPNATRPNLSISQTTGLSSLQRHAQMKNGDPCSGLRPSAHPSESGSIDSLPSFGWQNSVPIANGELPDSLQLNTTRHKRWSLFAAVARAPTDCNLDAAKDVFYGGLSGLIHQARSTDTVMLTDDLNAKDVRGQFGQVDQFPEVQIAKSQQPALSAALPCSEHLPTPNPGHIQQPTSTNLYFSATAVPPTHPSTHPVQSIATYPSPTQSSSYGLSPSMSSVTELTSHTPRMAEQRDQSHLHHPPTEAPGPNIQPLLPPVSCSRAVPTPLLVTSGFPLPNKLTNPPTGFSSDPTVTFPLTGPKVPSIPNSGPVQPIVTASSEPPPAMNPQFQQMYHRNPLSVPQYPPRIANDVRTLPVTPPLAPTTAGQAPVTSYTEQIGIRTSLPPTTHPYLPPKPNTLQPNYPRQGGPANHSAFFRSPGTAATAAEWSHVKSPIGLLQENNLLPSDTAEVPPKPAISTSVNCDPDIMRCTLTNFPSTSKLLSRCRLPLGLVMHPFRDLSSLHTITSTVIVRCRSCRTYINPFVQFVDSGRRWRCPVCFLSNTVPDDFFYDPGTQSYGDPSRRPEIRSATVEFIAPPEYMLRPPQPATYLFCFDVSRGAIATGYLRFTCERIVNALNKIPGDCRRQIGFITFDSAIHFYKLCGDSMKLLICPDLEEPFLPDYEGLMNRLDDSSEAIKDFLLRLPDTFEGTSDVGNCLGATLQIALKMIGGTGGRVTVFNTCLPNTGAGSLQVREDQNDRISADVKNLGPAIDFYKTFALDCAAQQVAVDLFIMNSQYCDIATLSGAARFSSGCVYHYPDFYCPPNACQSSAPVNSNEDESAQQTGTQHPVLDRHGQPNTVPIELERFRRDFDRYLSRKIGFEAVMRIRCTHGLSIQTFHGSFFVRSVDLMSLPNVNPDAGFAVQLNISESLENYSTVCCQTAILYTSSQGDRRIRVHTLCLPVVHNASEVFQGADQGAIACLIGKMAVDRAINSGISNAREAVATSVADALSAYASAIGITATTSISSYAIACPPNLRLLALYICGLLRYLALRVGVPVRIDDRSAALERLKTAAPDDMLTLIYPRLYAVHQFVSKPIGSTTLTLAQKAAALRLSDYGDARVDADQHSEDGDSSASSVSTDIGFDAEQLPGQLHLSARCVSRAGVFLLDTGEMLYLLVGSGDESSVDGVSSSEMLQQLLGISKPTDLPACGGPFNLPPLPSNTGKTSNPHSDDMPVARRRLLTLISLIRRQRPTNNALVCMRHDAPANLRTRFLSALIEDRTEFAPSYHEFLQMVQNLMRS</sequence>
<feature type="domain" description="Sec23/Sec24 beta-sandwich" evidence="16">
    <location>
        <begin position="974"/>
        <end position="1058"/>
    </location>
</feature>
<evidence type="ECO:0000256" key="9">
    <source>
        <dbReference type="ARBA" id="ARBA00023034"/>
    </source>
</evidence>